<evidence type="ECO:0000256" key="4">
    <source>
        <dbReference type="ARBA" id="ARBA00022729"/>
    </source>
</evidence>
<proteinExistence type="predicted"/>
<comment type="subcellular location">
    <subcellularLocation>
        <location evidence="1">Membrane</location>
    </subcellularLocation>
</comment>
<name>S8DK71_9LAMI</name>
<dbReference type="SUPFAM" id="SSF49344">
    <property type="entry name" value="CBD9-like"/>
    <property type="match status" value="1"/>
</dbReference>
<dbReference type="GO" id="GO:0016020">
    <property type="term" value="C:membrane"/>
    <property type="evidence" value="ECO:0007669"/>
    <property type="project" value="UniProtKB-SubCell"/>
</dbReference>
<feature type="transmembrane region" description="Helical" evidence="8">
    <location>
        <begin position="302"/>
        <end position="320"/>
    </location>
</feature>
<dbReference type="AlphaFoldDB" id="S8DK71"/>
<evidence type="ECO:0008006" key="13">
    <source>
        <dbReference type="Google" id="ProtNLM"/>
    </source>
</evidence>
<dbReference type="Proteomes" id="UP000015453">
    <property type="component" value="Unassembled WGS sequence"/>
</dbReference>
<dbReference type="PANTHER" id="PTHR23130:SF115">
    <property type="entry name" value="OS01G0680900 PROTEIN"/>
    <property type="match status" value="1"/>
</dbReference>
<protein>
    <recommendedName>
        <fullName evidence="13">Cytochrome b561 and DOMON domain-containing protein</fullName>
    </recommendedName>
</protein>
<dbReference type="Pfam" id="PF03351">
    <property type="entry name" value="DOMON"/>
    <property type="match status" value="1"/>
</dbReference>
<keyword evidence="2" id="KW-0813">Transport</keyword>
<feature type="transmembrane region" description="Helical" evidence="8">
    <location>
        <begin position="235"/>
        <end position="256"/>
    </location>
</feature>
<evidence type="ECO:0000259" key="10">
    <source>
        <dbReference type="PROSITE" id="PS50939"/>
    </source>
</evidence>
<dbReference type="Pfam" id="PF03188">
    <property type="entry name" value="Cytochrom_B561"/>
    <property type="match status" value="1"/>
</dbReference>
<accession>S8DK71</accession>
<dbReference type="OrthoDB" id="19261at2759"/>
<dbReference type="PANTHER" id="PTHR23130">
    <property type="entry name" value="CYTOCHROME B561 AND DOMON DOMAIN-CONTAINING PROTEIN"/>
    <property type="match status" value="1"/>
</dbReference>
<dbReference type="PROSITE" id="PS50836">
    <property type="entry name" value="DOMON"/>
    <property type="match status" value="1"/>
</dbReference>
<keyword evidence="4" id="KW-0732">Signal</keyword>
<dbReference type="CDD" id="cd09631">
    <property type="entry name" value="DOMON_DOH"/>
    <property type="match status" value="1"/>
</dbReference>
<gene>
    <name evidence="11" type="ORF">M569_11471</name>
</gene>
<evidence type="ECO:0000313" key="11">
    <source>
        <dbReference type="EMBL" id="EPS63313.1"/>
    </source>
</evidence>
<evidence type="ECO:0000256" key="5">
    <source>
        <dbReference type="ARBA" id="ARBA00022982"/>
    </source>
</evidence>
<dbReference type="Gene3D" id="1.20.120.1770">
    <property type="match status" value="1"/>
</dbReference>
<keyword evidence="3 8" id="KW-0812">Transmembrane</keyword>
<feature type="transmembrane region" description="Helical" evidence="8">
    <location>
        <begin position="12"/>
        <end position="31"/>
    </location>
</feature>
<feature type="domain" description="DOMON" evidence="9">
    <location>
        <begin position="73"/>
        <end position="191"/>
    </location>
</feature>
<keyword evidence="7 8" id="KW-0472">Membrane</keyword>
<sequence length="403" mass="45464">MEEEAPRFQYFIKPCFFFFFFIFAVLIDSVFSELRTENQEINNGGGVCNKDLSPFLPFPYGNLPHMICKPFWNSYLLRYSKSSDDEITIVLSTIYTTGWVGMGFSPDGKMINSSCMVAWVDSEGRGRIKQYHVDGYTPSEIKPDDKKGRLPLTNIPPFMAVNGATIYMAFQLKFNESLSTAKPILLAFSTKNPHHLRLTVHEDKTTINFDFSTGSSSSSIDSSPKSIFKEKTTHGTLAVLSWGIFLPIGAISARYLKNRDPLWYYLHVVVQFIGFILGVAAIAEGLALNDKIHGFIPTHRGIGIFILTLTILQVLAFFWRPQRDSKYRKHWRCCHGWLGRICLLFGAVNIGIGIHIAAAGAAWKISYGFLVGSLLVAVIIFEALLYLQKSRDVKEFSMKDMPM</sequence>
<evidence type="ECO:0000256" key="3">
    <source>
        <dbReference type="ARBA" id="ARBA00022692"/>
    </source>
</evidence>
<organism evidence="11 12">
    <name type="scientific">Genlisea aurea</name>
    <dbReference type="NCBI Taxonomy" id="192259"/>
    <lineage>
        <taxon>Eukaryota</taxon>
        <taxon>Viridiplantae</taxon>
        <taxon>Streptophyta</taxon>
        <taxon>Embryophyta</taxon>
        <taxon>Tracheophyta</taxon>
        <taxon>Spermatophyta</taxon>
        <taxon>Magnoliopsida</taxon>
        <taxon>eudicotyledons</taxon>
        <taxon>Gunneridae</taxon>
        <taxon>Pentapetalae</taxon>
        <taxon>asterids</taxon>
        <taxon>lamiids</taxon>
        <taxon>Lamiales</taxon>
        <taxon>Lentibulariaceae</taxon>
        <taxon>Genlisea</taxon>
    </lineage>
</organism>
<dbReference type="SMART" id="SM00664">
    <property type="entry name" value="DoH"/>
    <property type="match status" value="1"/>
</dbReference>
<dbReference type="InterPro" id="IPR005018">
    <property type="entry name" value="DOMON_domain"/>
</dbReference>
<dbReference type="InterPro" id="IPR006593">
    <property type="entry name" value="Cyt_b561/ferric_Rdtase_TM"/>
</dbReference>
<dbReference type="EMBL" id="AUSU01005568">
    <property type="protein sequence ID" value="EPS63313.1"/>
    <property type="molecule type" value="Genomic_DNA"/>
</dbReference>
<evidence type="ECO:0000256" key="1">
    <source>
        <dbReference type="ARBA" id="ARBA00004370"/>
    </source>
</evidence>
<reference evidence="11 12" key="1">
    <citation type="journal article" date="2013" name="BMC Genomics">
        <title>The miniature genome of a carnivorous plant Genlisea aurea contains a low number of genes and short non-coding sequences.</title>
        <authorList>
            <person name="Leushkin E.V."/>
            <person name="Sutormin R.A."/>
            <person name="Nabieva E.R."/>
            <person name="Penin A.A."/>
            <person name="Kondrashov A.S."/>
            <person name="Logacheva M.D."/>
        </authorList>
    </citation>
    <scope>NUCLEOTIDE SEQUENCE [LARGE SCALE GENOMIC DNA]</scope>
</reference>
<dbReference type="SMART" id="SM00665">
    <property type="entry name" value="B561"/>
    <property type="match status" value="1"/>
</dbReference>
<comment type="caution">
    <text evidence="11">The sequence shown here is derived from an EMBL/GenBank/DDBJ whole genome shotgun (WGS) entry which is preliminary data.</text>
</comment>
<dbReference type="PROSITE" id="PS50939">
    <property type="entry name" value="CYTOCHROME_B561"/>
    <property type="match status" value="1"/>
</dbReference>
<feature type="transmembrane region" description="Helical" evidence="8">
    <location>
        <begin position="341"/>
        <end position="363"/>
    </location>
</feature>
<feature type="transmembrane region" description="Helical" evidence="8">
    <location>
        <begin position="369"/>
        <end position="387"/>
    </location>
</feature>
<evidence type="ECO:0000259" key="9">
    <source>
        <dbReference type="PROSITE" id="PS50836"/>
    </source>
</evidence>
<evidence type="ECO:0000256" key="8">
    <source>
        <dbReference type="SAM" id="Phobius"/>
    </source>
</evidence>
<feature type="transmembrane region" description="Helical" evidence="8">
    <location>
        <begin position="263"/>
        <end position="282"/>
    </location>
</feature>
<keyword evidence="5" id="KW-0249">Electron transport</keyword>
<evidence type="ECO:0000313" key="12">
    <source>
        <dbReference type="Proteomes" id="UP000015453"/>
    </source>
</evidence>
<keyword evidence="12" id="KW-1185">Reference proteome</keyword>
<feature type="domain" description="Cytochrome b561" evidence="10">
    <location>
        <begin position="192"/>
        <end position="390"/>
    </location>
</feature>
<evidence type="ECO:0000256" key="6">
    <source>
        <dbReference type="ARBA" id="ARBA00022989"/>
    </source>
</evidence>
<keyword evidence="6 8" id="KW-1133">Transmembrane helix</keyword>
<dbReference type="CDD" id="cd08760">
    <property type="entry name" value="Cyt_b561_FRRS1_like"/>
    <property type="match status" value="1"/>
</dbReference>
<evidence type="ECO:0000256" key="2">
    <source>
        <dbReference type="ARBA" id="ARBA00022448"/>
    </source>
</evidence>
<evidence type="ECO:0000256" key="7">
    <source>
        <dbReference type="ARBA" id="ARBA00023136"/>
    </source>
</evidence>
<dbReference type="InterPro" id="IPR045266">
    <property type="entry name" value="DOH_DOMON"/>
</dbReference>